<reference evidence="2" key="1">
    <citation type="journal article" date="2023" name="G3 (Bethesda)">
        <title>Genome assembly and association tests identify interacting loci associated with vigor, precocity, and sex in interspecific pistachio rootstocks.</title>
        <authorList>
            <person name="Palmer W."/>
            <person name="Jacygrad E."/>
            <person name="Sagayaradj S."/>
            <person name="Cavanaugh K."/>
            <person name="Han R."/>
            <person name="Bertier L."/>
            <person name="Beede B."/>
            <person name="Kafkas S."/>
            <person name="Golino D."/>
            <person name="Preece J."/>
            <person name="Michelmore R."/>
        </authorList>
    </citation>
    <scope>NUCLEOTIDE SEQUENCE [LARGE SCALE GENOMIC DNA]</scope>
</reference>
<sequence>MQFSIKQQMKYCPSNSEAIQNLPIESHTPHACRSCKGIFDMDKKVGSAEAICGFQQPYARMSELVFFSMVLPSYGSQS</sequence>
<dbReference type="Proteomes" id="UP001163603">
    <property type="component" value="Chromosome 7"/>
</dbReference>
<organism evidence="1 2">
    <name type="scientific">Pistacia integerrima</name>
    <dbReference type="NCBI Taxonomy" id="434235"/>
    <lineage>
        <taxon>Eukaryota</taxon>
        <taxon>Viridiplantae</taxon>
        <taxon>Streptophyta</taxon>
        <taxon>Embryophyta</taxon>
        <taxon>Tracheophyta</taxon>
        <taxon>Spermatophyta</taxon>
        <taxon>Magnoliopsida</taxon>
        <taxon>eudicotyledons</taxon>
        <taxon>Gunneridae</taxon>
        <taxon>Pentapetalae</taxon>
        <taxon>rosids</taxon>
        <taxon>malvids</taxon>
        <taxon>Sapindales</taxon>
        <taxon>Anacardiaceae</taxon>
        <taxon>Pistacia</taxon>
    </lineage>
</organism>
<evidence type="ECO:0000313" key="1">
    <source>
        <dbReference type="EMBL" id="KAJ0034144.1"/>
    </source>
</evidence>
<dbReference type="EMBL" id="CM047742">
    <property type="protein sequence ID" value="KAJ0034144.1"/>
    <property type="molecule type" value="Genomic_DNA"/>
</dbReference>
<comment type="caution">
    <text evidence="1">The sequence shown here is derived from an EMBL/GenBank/DDBJ whole genome shotgun (WGS) entry which is preliminary data.</text>
</comment>
<accession>A0ACC0YCW0</accession>
<protein>
    <submittedName>
        <fullName evidence="1">Uncharacterized protein</fullName>
    </submittedName>
</protein>
<evidence type="ECO:0000313" key="2">
    <source>
        <dbReference type="Proteomes" id="UP001163603"/>
    </source>
</evidence>
<keyword evidence="2" id="KW-1185">Reference proteome</keyword>
<name>A0ACC0YCW0_9ROSI</name>
<gene>
    <name evidence="1" type="ORF">Pint_26457</name>
</gene>
<proteinExistence type="predicted"/>